<gene>
    <name evidence="4" type="ORF">VitviT2T_018339</name>
</gene>
<dbReference type="Proteomes" id="UP001227230">
    <property type="component" value="Chromosome 12"/>
</dbReference>
<evidence type="ECO:0000256" key="1">
    <source>
        <dbReference type="ARBA" id="ARBA00006271"/>
    </source>
</evidence>
<evidence type="ECO:0000313" key="4">
    <source>
        <dbReference type="EMBL" id="WJZ99934.1"/>
    </source>
</evidence>
<comment type="similarity">
    <text evidence="1">Belongs to the DNA mismatch repair MutS family.</text>
</comment>
<protein>
    <recommendedName>
        <fullName evidence="3">DNA mismatch repair protein MutS core domain-containing protein</fullName>
    </recommendedName>
</protein>
<evidence type="ECO:0000313" key="5">
    <source>
        <dbReference type="Proteomes" id="UP001227230"/>
    </source>
</evidence>
<dbReference type="Pfam" id="PF05192">
    <property type="entry name" value="MutS_III"/>
    <property type="match status" value="1"/>
</dbReference>
<accession>A0ABY9CX45</accession>
<keyword evidence="2" id="KW-0812">Transmembrane</keyword>
<keyword evidence="2" id="KW-1133">Transmembrane helix</keyword>
<proteinExistence type="inferred from homology"/>
<sequence>MNYPQALALWKAITTSRRSHLHHDPFLVSFSPFQISVSACSRIYALYAGFARQFSLVFTVKSSFVMAVPLILVSWILEFRGDFLFFYNTGFTALKLTPLPLCTDFVDASKVRNLIHLKGYFKGFGNSWDHALDGVMHHDLALCALGGLLGHLSRLKLDDTLRNGDILPYQAYSGCLRMDGQALVNLEIFSNNADGGLSGTLYKYLDNCVTSSGKWLLRNWICHPLKDVQEINNRLM</sequence>
<dbReference type="SUPFAM" id="SSF48334">
    <property type="entry name" value="DNA repair protein MutS, domain III"/>
    <property type="match status" value="1"/>
</dbReference>
<feature type="domain" description="DNA mismatch repair protein MutS core" evidence="3">
    <location>
        <begin position="181"/>
        <end position="235"/>
    </location>
</feature>
<name>A0ABY9CX45_VITVI</name>
<keyword evidence="2" id="KW-0472">Membrane</keyword>
<dbReference type="InterPro" id="IPR045076">
    <property type="entry name" value="MutS"/>
</dbReference>
<dbReference type="EMBL" id="CP126659">
    <property type="protein sequence ID" value="WJZ99934.1"/>
    <property type="molecule type" value="Genomic_DNA"/>
</dbReference>
<dbReference type="InterPro" id="IPR007696">
    <property type="entry name" value="DNA_mismatch_repair_MutS_core"/>
</dbReference>
<dbReference type="Gene3D" id="1.10.1420.10">
    <property type="match status" value="1"/>
</dbReference>
<organism evidence="4 5">
    <name type="scientific">Vitis vinifera</name>
    <name type="common">Grape</name>
    <dbReference type="NCBI Taxonomy" id="29760"/>
    <lineage>
        <taxon>Eukaryota</taxon>
        <taxon>Viridiplantae</taxon>
        <taxon>Streptophyta</taxon>
        <taxon>Embryophyta</taxon>
        <taxon>Tracheophyta</taxon>
        <taxon>Spermatophyta</taxon>
        <taxon>Magnoliopsida</taxon>
        <taxon>eudicotyledons</taxon>
        <taxon>Gunneridae</taxon>
        <taxon>Pentapetalae</taxon>
        <taxon>rosids</taxon>
        <taxon>Vitales</taxon>
        <taxon>Vitaceae</taxon>
        <taxon>Viteae</taxon>
        <taxon>Vitis</taxon>
    </lineage>
</organism>
<dbReference type="InterPro" id="IPR036678">
    <property type="entry name" value="MutS_con_dom_sf"/>
</dbReference>
<keyword evidence="5" id="KW-1185">Reference proteome</keyword>
<feature type="transmembrane region" description="Helical" evidence="2">
    <location>
        <begin position="54"/>
        <end position="77"/>
    </location>
</feature>
<dbReference type="PANTHER" id="PTHR11361:SF148">
    <property type="entry name" value="DNA MISMATCH REPAIR PROTEIN MSH6"/>
    <property type="match status" value="1"/>
</dbReference>
<dbReference type="PANTHER" id="PTHR11361">
    <property type="entry name" value="DNA MISMATCH REPAIR PROTEIN MUTS FAMILY MEMBER"/>
    <property type="match status" value="1"/>
</dbReference>
<dbReference type="InterPro" id="IPR036187">
    <property type="entry name" value="DNA_mismatch_repair_MutS_sf"/>
</dbReference>
<reference evidence="4 5" key="1">
    <citation type="journal article" date="2023" name="Hortic Res">
        <title>The complete reference genome for grapevine (Vitis vinifera L.) genetics and breeding.</title>
        <authorList>
            <person name="Shi X."/>
            <person name="Cao S."/>
            <person name="Wang X."/>
            <person name="Huang S."/>
            <person name="Wang Y."/>
            <person name="Liu Z."/>
            <person name="Liu W."/>
            <person name="Leng X."/>
            <person name="Peng Y."/>
            <person name="Wang N."/>
            <person name="Wang Y."/>
            <person name="Ma Z."/>
            <person name="Xu X."/>
            <person name="Zhang F."/>
            <person name="Xue H."/>
            <person name="Zhong H."/>
            <person name="Wang Y."/>
            <person name="Zhang K."/>
            <person name="Velt A."/>
            <person name="Avia K."/>
            <person name="Holtgrawe D."/>
            <person name="Grimplet J."/>
            <person name="Matus J.T."/>
            <person name="Ware D."/>
            <person name="Wu X."/>
            <person name="Wang H."/>
            <person name="Liu C."/>
            <person name="Fang Y."/>
            <person name="Rustenholz C."/>
            <person name="Cheng Z."/>
            <person name="Xiao H."/>
            <person name="Zhou Y."/>
        </authorList>
    </citation>
    <scope>NUCLEOTIDE SEQUENCE [LARGE SCALE GENOMIC DNA]</scope>
    <source>
        <strain evidence="5">cv. Pinot noir / PN40024</strain>
        <tissue evidence="4">Leaf</tissue>
    </source>
</reference>
<dbReference type="Gene3D" id="3.30.420.110">
    <property type="entry name" value="MutS, connector domain"/>
    <property type="match status" value="1"/>
</dbReference>
<evidence type="ECO:0000259" key="3">
    <source>
        <dbReference type="Pfam" id="PF05192"/>
    </source>
</evidence>
<evidence type="ECO:0000256" key="2">
    <source>
        <dbReference type="SAM" id="Phobius"/>
    </source>
</evidence>